<evidence type="ECO:0000313" key="2">
    <source>
        <dbReference type="Proteomes" id="UP001162800"/>
    </source>
</evidence>
<protein>
    <submittedName>
        <fullName evidence="1">Uncharacterized protein</fullName>
    </submittedName>
</protein>
<dbReference type="RefSeq" id="WP_231043674.1">
    <property type="nucleotide sequence ID" value="NZ_CP106882.1"/>
</dbReference>
<keyword evidence="2" id="KW-1185">Reference proteome</keyword>
<accession>A0ABY6GED0</accession>
<gene>
    <name evidence="1" type="ORF">M9799_18995</name>
</gene>
<sequence>MQAKGEKTECPGFSPLAITASASGIDGQGVGLGLPSPCADSLAMAPAIGLTTFAMAALDAMQPPPRAAADWRARGMGNALLPRHRALTLFEHLKSA</sequence>
<name>A0ABY6GED0_9BURK</name>
<reference evidence="1" key="1">
    <citation type="submission" date="2022-09" db="EMBL/GenBank/DDBJ databases">
        <title>The complete genome of Acidovorax sp. 5MLIR.</title>
        <authorList>
            <person name="Liu L."/>
            <person name="Yue J."/>
            <person name="Yang F."/>
            <person name="Yuan J."/>
            <person name="Li L."/>
        </authorList>
    </citation>
    <scope>NUCLEOTIDE SEQUENCE</scope>
    <source>
        <strain evidence="1">5MLIR</strain>
        <plasmid evidence="1">unnamed1</plasmid>
    </source>
</reference>
<proteinExistence type="predicted"/>
<dbReference type="Proteomes" id="UP001162800">
    <property type="component" value="Plasmid unnamed1"/>
</dbReference>
<evidence type="ECO:0000313" key="1">
    <source>
        <dbReference type="EMBL" id="UYG53459.1"/>
    </source>
</evidence>
<dbReference type="EMBL" id="CP106882">
    <property type="protein sequence ID" value="UYG53459.1"/>
    <property type="molecule type" value="Genomic_DNA"/>
</dbReference>
<organism evidence="1 2">
    <name type="scientific">Comamonas endophytica</name>
    <dbReference type="NCBI Taxonomy" id="2949090"/>
    <lineage>
        <taxon>Bacteria</taxon>
        <taxon>Pseudomonadati</taxon>
        <taxon>Pseudomonadota</taxon>
        <taxon>Betaproteobacteria</taxon>
        <taxon>Burkholderiales</taxon>
        <taxon>Comamonadaceae</taxon>
        <taxon>Comamonas</taxon>
    </lineage>
</organism>
<geneLocation type="plasmid" evidence="1 2">
    <name>unnamed1</name>
</geneLocation>
<keyword evidence="1" id="KW-0614">Plasmid</keyword>